<evidence type="ECO:0000256" key="1">
    <source>
        <dbReference type="SAM" id="MobiDB-lite"/>
    </source>
</evidence>
<feature type="compositionally biased region" description="Basic and acidic residues" evidence="1">
    <location>
        <begin position="764"/>
        <end position="783"/>
    </location>
</feature>
<feature type="region of interest" description="Disordered" evidence="1">
    <location>
        <begin position="842"/>
        <end position="923"/>
    </location>
</feature>
<comment type="caution">
    <text evidence="2">The sequence shown here is derived from an EMBL/GenBank/DDBJ whole genome shotgun (WGS) entry which is preliminary data.</text>
</comment>
<evidence type="ECO:0000313" key="3">
    <source>
        <dbReference type="Proteomes" id="UP001139887"/>
    </source>
</evidence>
<name>A0A9W8M079_9FUNG</name>
<evidence type="ECO:0000313" key="2">
    <source>
        <dbReference type="EMBL" id="KAJ2852558.1"/>
    </source>
</evidence>
<feature type="compositionally biased region" description="Polar residues" evidence="1">
    <location>
        <begin position="851"/>
        <end position="863"/>
    </location>
</feature>
<feature type="compositionally biased region" description="Polar residues" evidence="1">
    <location>
        <begin position="50"/>
        <end position="65"/>
    </location>
</feature>
<sequence>MRLFRKSKPAQGPVVHIEEEQQLETANHRVEDQKPTLPPALQLNFELPSLPSSSLDFGSQTINDENASDDQPLLDQSSQHLKLPSTIAAHVQHPPSEAANAKPQMTLFEQLSQEQRKLSEYDYLPDIEDSSAQRPEDLVKKQLWEQFGNKQLSQQPPENTLQSNTGLSAPNLLQIQNQKRQPPQAMHRQIEQILAASASNRTQQPSKSTSSNDGSSSSEDDNTQKLSQSMAAMSLTNAKSQAESGMQISDRALHIQKMREASALGKLSIFNKSGVSVDIEDENDSVPLGGLRQIKNNGASNMHVSGAGILHPQQLSYNNMAHHGLNGQSLQEFAQASQSPRQAVFRQPQMAMLSPSSASAKPYAFVPLAGARETEQPCAAPYGVSRSNMSLQSLPTMHNAQASRQQVAYSRTAAIAGNSSQPIAMNNHMYRPPLSGASSVTYGNVGLSRGAVMQDPGKMYTPSPLGQMPLYYQSAINNGYMPPQMAAVSNAMHAATPQHQPISHHPQQQQQQPQSAALMSYIPSHDHCRGSMAKNPLMRDINKVKQFSARDYTSRPTLLAEADSRRMAKKNMPGLGGTTCHSFQPEPMPVSQPQLAPSDMYSPPQTPSHRNYPEYARDPQRHAHRSETSRRRPPSRQPYDDVGHGYMTSSSSISNKRQSMRREARPKRHGKYNDAYDRHIDRPSMNEFRHRERSGRSRSTLSRHLQKRRHHDQTYDYYEYDDDYPDSLGSDYYDEWEGDYDDCYEQERYSRRRSSRGSPRRRMSRLDGHRQHYSRKWDYEMRSGHRRHRSAHLDDPRDSNGIVLAATKQLNQQNMANASSFIAQAQSNRPRSQFGRILANMKRKTEASKPASPSLSAHQSLDTNEAAVKDNREEAEQPEAEQLDKANLSDDEQISPDRPPSSASNACSELPVHPASNSTCTTPVVPAATVAAVAAN</sequence>
<dbReference type="AlphaFoldDB" id="A0A9W8M079"/>
<feature type="region of interest" description="Disordered" evidence="1">
    <location>
        <begin position="119"/>
        <end position="142"/>
    </location>
</feature>
<feature type="compositionally biased region" description="Basic and acidic residues" evidence="1">
    <location>
        <begin position="611"/>
        <end position="630"/>
    </location>
</feature>
<protein>
    <submittedName>
        <fullName evidence="2">Uncharacterized protein</fullName>
    </submittedName>
</protein>
<feature type="region of interest" description="Disordered" evidence="1">
    <location>
        <begin position="1"/>
        <end position="20"/>
    </location>
</feature>
<feature type="compositionally biased region" description="Polar residues" evidence="1">
    <location>
        <begin position="647"/>
        <end position="657"/>
    </location>
</feature>
<feature type="region of interest" description="Disordered" evidence="1">
    <location>
        <begin position="747"/>
        <end position="799"/>
    </location>
</feature>
<reference evidence="2" key="1">
    <citation type="submission" date="2022-07" db="EMBL/GenBank/DDBJ databases">
        <title>Phylogenomic reconstructions and comparative analyses of Kickxellomycotina fungi.</title>
        <authorList>
            <person name="Reynolds N.K."/>
            <person name="Stajich J.E."/>
            <person name="Barry K."/>
            <person name="Grigoriev I.V."/>
            <person name="Crous P."/>
            <person name="Smith M.E."/>
        </authorList>
    </citation>
    <scope>NUCLEOTIDE SEQUENCE</scope>
    <source>
        <strain evidence="2">NRRL 1566</strain>
    </source>
</reference>
<dbReference type="OrthoDB" id="5591147at2759"/>
<accession>A0A9W8M079</accession>
<keyword evidence="3" id="KW-1185">Reference proteome</keyword>
<feature type="region of interest" description="Disordered" evidence="1">
    <location>
        <begin position="47"/>
        <end position="80"/>
    </location>
</feature>
<dbReference type="EMBL" id="JANBUW010000002">
    <property type="protein sequence ID" value="KAJ2852558.1"/>
    <property type="molecule type" value="Genomic_DNA"/>
</dbReference>
<organism evidence="2 3">
    <name type="scientific">Coemansia brasiliensis</name>
    <dbReference type="NCBI Taxonomy" id="2650707"/>
    <lineage>
        <taxon>Eukaryota</taxon>
        <taxon>Fungi</taxon>
        <taxon>Fungi incertae sedis</taxon>
        <taxon>Zoopagomycota</taxon>
        <taxon>Kickxellomycotina</taxon>
        <taxon>Kickxellomycetes</taxon>
        <taxon>Kickxellales</taxon>
        <taxon>Kickxellaceae</taxon>
        <taxon>Coemansia</taxon>
    </lineage>
</organism>
<feature type="compositionally biased region" description="Basic residues" evidence="1">
    <location>
        <begin position="750"/>
        <end position="763"/>
    </location>
</feature>
<feature type="region of interest" description="Disordered" evidence="1">
    <location>
        <begin position="563"/>
        <end position="722"/>
    </location>
</feature>
<feature type="compositionally biased region" description="Basic and acidic residues" evidence="1">
    <location>
        <begin position="671"/>
        <end position="690"/>
    </location>
</feature>
<feature type="region of interest" description="Disordered" evidence="1">
    <location>
        <begin position="197"/>
        <end position="224"/>
    </location>
</feature>
<feature type="compositionally biased region" description="Low complexity" evidence="1">
    <location>
        <begin position="497"/>
        <end position="515"/>
    </location>
</feature>
<dbReference type="Proteomes" id="UP001139887">
    <property type="component" value="Unassembled WGS sequence"/>
</dbReference>
<feature type="compositionally biased region" description="Low complexity" evidence="1">
    <location>
        <begin position="206"/>
        <end position="217"/>
    </location>
</feature>
<feature type="region of interest" description="Disordered" evidence="1">
    <location>
        <begin position="494"/>
        <end position="515"/>
    </location>
</feature>
<proteinExistence type="predicted"/>
<gene>
    <name evidence="2" type="ORF">IWW36_000187</name>
</gene>